<feature type="region of interest" description="Disordered" evidence="1">
    <location>
        <begin position="17"/>
        <end position="36"/>
    </location>
</feature>
<evidence type="ECO:0000313" key="2">
    <source>
        <dbReference type="EMBL" id="GFR10499.1"/>
    </source>
</evidence>
<name>A0A8X6GUU1_TRICU</name>
<accession>A0A8X6GUU1</accession>
<protein>
    <submittedName>
        <fullName evidence="2">Uncharacterized protein</fullName>
    </submittedName>
</protein>
<organism evidence="2 3">
    <name type="scientific">Trichonephila clavata</name>
    <name type="common">Joro spider</name>
    <name type="synonym">Nephila clavata</name>
    <dbReference type="NCBI Taxonomy" id="2740835"/>
    <lineage>
        <taxon>Eukaryota</taxon>
        <taxon>Metazoa</taxon>
        <taxon>Ecdysozoa</taxon>
        <taxon>Arthropoda</taxon>
        <taxon>Chelicerata</taxon>
        <taxon>Arachnida</taxon>
        <taxon>Araneae</taxon>
        <taxon>Araneomorphae</taxon>
        <taxon>Entelegynae</taxon>
        <taxon>Araneoidea</taxon>
        <taxon>Nephilidae</taxon>
        <taxon>Trichonephila</taxon>
    </lineage>
</organism>
<dbReference type="Proteomes" id="UP000887116">
    <property type="component" value="Unassembled WGS sequence"/>
</dbReference>
<gene>
    <name evidence="2" type="ORF">TNCT_370281</name>
</gene>
<keyword evidence="3" id="KW-1185">Reference proteome</keyword>
<reference evidence="2" key="1">
    <citation type="submission" date="2020-07" db="EMBL/GenBank/DDBJ databases">
        <title>Multicomponent nature underlies the extraordinary mechanical properties of spider dragline silk.</title>
        <authorList>
            <person name="Kono N."/>
            <person name="Nakamura H."/>
            <person name="Mori M."/>
            <person name="Yoshida Y."/>
            <person name="Ohtoshi R."/>
            <person name="Malay A.D."/>
            <person name="Moran D.A.P."/>
            <person name="Tomita M."/>
            <person name="Numata K."/>
            <person name="Arakawa K."/>
        </authorList>
    </citation>
    <scope>NUCLEOTIDE SEQUENCE</scope>
</reference>
<feature type="compositionally biased region" description="Polar residues" evidence="1">
    <location>
        <begin position="17"/>
        <end position="35"/>
    </location>
</feature>
<dbReference type="AlphaFoldDB" id="A0A8X6GUU1"/>
<evidence type="ECO:0000256" key="1">
    <source>
        <dbReference type="SAM" id="MobiDB-lite"/>
    </source>
</evidence>
<dbReference type="EMBL" id="BMAO01006683">
    <property type="protein sequence ID" value="GFR10499.1"/>
    <property type="molecule type" value="Genomic_DNA"/>
</dbReference>
<comment type="caution">
    <text evidence="2">The sequence shown here is derived from an EMBL/GenBank/DDBJ whole genome shotgun (WGS) entry which is preliminary data.</text>
</comment>
<sequence>MILKILAAFYYSSVTQYEDSGSPGTSRGASLTKGQNMKKRCELQPTFITCSKSLCSGNDGTSMSAMTIKLCSDLVGVGSLGSFHEIPLFPMTFLIPPLLESYIFQLVPELIPWSL</sequence>
<evidence type="ECO:0000313" key="3">
    <source>
        <dbReference type="Proteomes" id="UP000887116"/>
    </source>
</evidence>
<proteinExistence type="predicted"/>